<evidence type="ECO:0000256" key="3">
    <source>
        <dbReference type="ARBA" id="ARBA00022679"/>
    </source>
</evidence>
<evidence type="ECO:0000256" key="5">
    <source>
        <dbReference type="ARBA" id="ARBA00023242"/>
    </source>
</evidence>
<keyword evidence="3 6" id="KW-0808">Transferase</keyword>
<evidence type="ECO:0000313" key="8">
    <source>
        <dbReference type="EMBL" id="CAF1586224.1"/>
    </source>
</evidence>
<dbReference type="InterPro" id="IPR052056">
    <property type="entry name" value="Mono-ARTD/PARP"/>
</dbReference>
<evidence type="ECO:0000256" key="1">
    <source>
        <dbReference type="ARBA" id="ARBA00004123"/>
    </source>
</evidence>
<evidence type="ECO:0000256" key="6">
    <source>
        <dbReference type="RuleBase" id="RU362114"/>
    </source>
</evidence>
<dbReference type="Gene3D" id="3.90.228.10">
    <property type="match status" value="1"/>
</dbReference>
<dbReference type="PROSITE" id="PS51059">
    <property type="entry name" value="PARP_CATALYTIC"/>
    <property type="match status" value="1"/>
</dbReference>
<dbReference type="GO" id="GO:0010629">
    <property type="term" value="P:negative regulation of gene expression"/>
    <property type="evidence" value="ECO:0007669"/>
    <property type="project" value="TreeGrafter"/>
</dbReference>
<evidence type="ECO:0000256" key="4">
    <source>
        <dbReference type="ARBA" id="ARBA00023027"/>
    </source>
</evidence>
<protein>
    <recommendedName>
        <fullName evidence="6">Poly [ADP-ribose] polymerase</fullName>
        <shortName evidence="6">PARP</shortName>
        <ecNumber evidence="6">2.4.2.-</ecNumber>
    </recommendedName>
</protein>
<reference evidence="8" key="1">
    <citation type="submission" date="2021-02" db="EMBL/GenBank/DDBJ databases">
        <authorList>
            <person name="Nowell W R."/>
        </authorList>
    </citation>
    <scope>NUCLEOTIDE SEQUENCE</scope>
</reference>
<proteinExistence type="predicted"/>
<evidence type="ECO:0000313" key="10">
    <source>
        <dbReference type="Proteomes" id="UP000677228"/>
    </source>
</evidence>
<comment type="subcellular location">
    <subcellularLocation>
        <location evidence="1">Nucleus</location>
    </subcellularLocation>
</comment>
<dbReference type="PANTHER" id="PTHR14453:SF67">
    <property type="entry name" value="POLY [ADP-RIBOSE] POLYMERASE"/>
    <property type="match status" value="1"/>
</dbReference>
<dbReference type="GO" id="GO:0005737">
    <property type="term" value="C:cytoplasm"/>
    <property type="evidence" value="ECO:0007669"/>
    <property type="project" value="TreeGrafter"/>
</dbReference>
<dbReference type="AlphaFoldDB" id="A0A8S2FZ45"/>
<evidence type="ECO:0000313" key="9">
    <source>
        <dbReference type="EMBL" id="CAF4387785.1"/>
    </source>
</evidence>
<dbReference type="PANTHER" id="PTHR14453">
    <property type="entry name" value="PARP/ZINC FINGER CCCH TYPE DOMAIN CONTAINING PROTEIN"/>
    <property type="match status" value="1"/>
</dbReference>
<organism evidence="8 10">
    <name type="scientific">Didymodactylos carnosus</name>
    <dbReference type="NCBI Taxonomy" id="1234261"/>
    <lineage>
        <taxon>Eukaryota</taxon>
        <taxon>Metazoa</taxon>
        <taxon>Spiralia</taxon>
        <taxon>Gnathifera</taxon>
        <taxon>Rotifera</taxon>
        <taxon>Eurotatoria</taxon>
        <taxon>Bdelloidea</taxon>
        <taxon>Philodinida</taxon>
        <taxon>Philodinidae</taxon>
        <taxon>Didymodactylos</taxon>
    </lineage>
</organism>
<dbReference type="GO" id="GO:0003714">
    <property type="term" value="F:transcription corepressor activity"/>
    <property type="evidence" value="ECO:0007669"/>
    <property type="project" value="TreeGrafter"/>
</dbReference>
<dbReference type="Proteomes" id="UP000682733">
    <property type="component" value="Unassembled WGS sequence"/>
</dbReference>
<dbReference type="EC" id="2.4.2.-" evidence="6"/>
<keyword evidence="5" id="KW-0539">Nucleus</keyword>
<evidence type="ECO:0000256" key="2">
    <source>
        <dbReference type="ARBA" id="ARBA00022676"/>
    </source>
</evidence>
<dbReference type="GO" id="GO:0005634">
    <property type="term" value="C:nucleus"/>
    <property type="evidence" value="ECO:0007669"/>
    <property type="project" value="UniProtKB-SubCell"/>
</dbReference>
<name>A0A8S2FZ45_9BILA</name>
<feature type="domain" description="PARP catalytic" evidence="7">
    <location>
        <begin position="49"/>
        <end position="155"/>
    </location>
</feature>
<accession>A0A8S2FZ45</accession>
<evidence type="ECO:0000259" key="7">
    <source>
        <dbReference type="PROSITE" id="PS51059"/>
    </source>
</evidence>
<sequence>MCQRRTLAVEFFGKNEIYCGLININFEEMIEYQSDRSVPVRRKLINHAFPNTWDMDNNNGSKRIPLTSTSKEYFQVLKQFDDANMKGKYTQIITIERIQNERWFLQYSAHRDEFKQRFNDNSYERSLFHGCRDVTVNSIINENFNRAYAGVNGRL</sequence>
<dbReference type="EMBL" id="CAJOBA010070328">
    <property type="protein sequence ID" value="CAF4387785.1"/>
    <property type="molecule type" value="Genomic_DNA"/>
</dbReference>
<dbReference type="Pfam" id="PF00644">
    <property type="entry name" value="PARP"/>
    <property type="match status" value="1"/>
</dbReference>
<gene>
    <name evidence="8" type="ORF">OVA965_LOCUS41272</name>
    <name evidence="9" type="ORF">TMI583_LOCUS42876</name>
</gene>
<dbReference type="GO" id="GO:0003950">
    <property type="term" value="F:NAD+ poly-ADP-ribosyltransferase activity"/>
    <property type="evidence" value="ECO:0007669"/>
    <property type="project" value="UniProtKB-UniRule"/>
</dbReference>
<keyword evidence="4 6" id="KW-0520">NAD</keyword>
<dbReference type="InterPro" id="IPR012317">
    <property type="entry name" value="Poly(ADP-ribose)pol_cat_dom"/>
</dbReference>
<keyword evidence="2 6" id="KW-0328">Glycosyltransferase</keyword>
<dbReference type="EMBL" id="CAJNOK010047089">
    <property type="protein sequence ID" value="CAF1586224.1"/>
    <property type="molecule type" value="Genomic_DNA"/>
</dbReference>
<dbReference type="Proteomes" id="UP000677228">
    <property type="component" value="Unassembled WGS sequence"/>
</dbReference>
<dbReference type="SUPFAM" id="SSF56399">
    <property type="entry name" value="ADP-ribosylation"/>
    <property type="match status" value="1"/>
</dbReference>
<comment type="caution">
    <text evidence="8">The sequence shown here is derived from an EMBL/GenBank/DDBJ whole genome shotgun (WGS) entry which is preliminary data.</text>
</comment>